<dbReference type="SUPFAM" id="SSF51735">
    <property type="entry name" value="NAD(P)-binding Rossmann-fold domains"/>
    <property type="match status" value="1"/>
</dbReference>
<dbReference type="Pfam" id="PF01553">
    <property type="entry name" value="Acyltransferase"/>
    <property type="match status" value="1"/>
</dbReference>
<dbReference type="InterPro" id="IPR036291">
    <property type="entry name" value="NAD(P)-bd_dom_sf"/>
</dbReference>
<dbReference type="EMBL" id="CP012109">
    <property type="protein sequence ID" value="AKQ69927.1"/>
    <property type="molecule type" value="Genomic_DNA"/>
</dbReference>
<dbReference type="SMART" id="SM00563">
    <property type="entry name" value="PlsC"/>
    <property type="match status" value="1"/>
</dbReference>
<proteinExistence type="predicted"/>
<dbReference type="STRING" id="1297742.A176_006839"/>
<dbReference type="InterPro" id="IPR041728">
    <property type="entry name" value="GPAT/DHAPAT_LPLAT"/>
</dbReference>
<dbReference type="SUPFAM" id="SSF69593">
    <property type="entry name" value="Glycerol-3-phosphate (1)-acyltransferase"/>
    <property type="match status" value="1"/>
</dbReference>
<keyword evidence="2" id="KW-0012">Acyltransferase</keyword>
<dbReference type="GO" id="GO:0016746">
    <property type="term" value="F:acyltransferase activity"/>
    <property type="evidence" value="ECO:0007669"/>
    <property type="project" value="UniProtKB-KW"/>
</dbReference>
<gene>
    <name evidence="2" type="ORF">A176_006839</name>
</gene>
<dbReference type="Gene3D" id="3.40.50.720">
    <property type="entry name" value="NAD(P)-binding Rossmann-like Domain"/>
    <property type="match status" value="1"/>
</dbReference>
<dbReference type="eggNOG" id="COG2937">
    <property type="taxonomic scope" value="Bacteria"/>
</dbReference>
<dbReference type="InterPro" id="IPR013120">
    <property type="entry name" value="FAR_NAD-bd"/>
</dbReference>
<evidence type="ECO:0000313" key="3">
    <source>
        <dbReference type="Proteomes" id="UP000009026"/>
    </source>
</evidence>
<protein>
    <submittedName>
        <fullName evidence="2">Glycerol-3-phosphate acyltransferase</fullName>
    </submittedName>
</protein>
<dbReference type="RefSeq" id="WP_002637654.1">
    <property type="nucleotide sequence ID" value="NZ_CP012109.1"/>
</dbReference>
<dbReference type="CDD" id="cd07993">
    <property type="entry name" value="LPLAT_DHAPAT-like"/>
    <property type="match status" value="1"/>
</dbReference>
<dbReference type="eggNOG" id="COG3320">
    <property type="taxonomic scope" value="Bacteria"/>
</dbReference>
<keyword evidence="2" id="KW-0808">Transferase</keyword>
<dbReference type="Proteomes" id="UP000009026">
    <property type="component" value="Chromosome"/>
</dbReference>
<dbReference type="InterPro" id="IPR026055">
    <property type="entry name" value="FAR"/>
</dbReference>
<evidence type="ECO:0000313" key="2">
    <source>
        <dbReference type="EMBL" id="AKQ69927.1"/>
    </source>
</evidence>
<dbReference type="Pfam" id="PF07993">
    <property type="entry name" value="NAD_binding_4"/>
    <property type="match status" value="1"/>
</dbReference>
<accession>A0A0H4XNG6</accession>
<sequence length="903" mass="99244">MVDTTNKAHVLLTGVTGFVGKVVLEELLRRREELGLGAVSVLIRPEKGQAGRVTTPETRFQKRVRKAEVFRGLPTGWEQWVSVVGGDLEEPRCGLSEADFAAVTARTTHVIHCAASVDFDLPVKVAAASNITSALNVLELARACRSLVGMVDVSTAYVTAWRPGPIPETLAHLPRPAEALYQAILDGSRSEQELKAETGHPNTYTYTKCLAEHLLCERRGDVPLTIVRPSIISASWRAPFPGWLDSAAAFAGCLLYAGLGIVKAWVADPGVRLDVVPVDVVSNRIVEAAFQGRMPAPGEPVPIRYAVMGVEKALRVDLSVDTTTRFFRERPGAKAWPGMFVGRQEHGFSREDLLRRGLPMAAMSALLTATKKNQQRRKLEKVDERVRYMNAAFEYFTHHTFDFRPSIPAALEGYTPQAYLDIVNRSLYQHLLRLDETQMPLAGKAHDDTLGDVEWLRTKPAAPWAIRSLGIALRKTLRQCTATVTFDRPSFERAVAAAPPDTLFVLAPTHRSYFDFLLMSYLCFQHPELGIAVPHIAAAEEFSRIPVVGNLLREARAFYIRRGVGKADPAVGEELRRLVGARASLMFFVEGERSRARRVLAPRRGLLRGLQDTGGAFTVLPIAISYDRVPEEAAFERELGGGARSRMSLPAILKWLAQLARGQVRLGRIHLACGEPLLLAPSADVGALSRKLVAEQQRCITTTAFHLRAFLAQTQLEGVDVAWLSAAIRARGGRVLDSALPVPEDTSAAFHQSLRNQWMHWFHGDALALFPDSLALRLHVERQGWMPPAAETPTEDVRLQRVVEALFAPVAFDYALVARGLGSPDAAAPAHTTARAVLETYPSAHLPHLEDAFQALVEREILVRMESGAHAWGPRAEALKDFLDGCVLKGAAADELAQRRVAS</sequence>
<dbReference type="AlphaFoldDB" id="A0A0H4XNG6"/>
<dbReference type="InterPro" id="IPR002123">
    <property type="entry name" value="Plipid/glycerol_acylTrfase"/>
</dbReference>
<dbReference type="PATRIC" id="fig|1297742.4.peg.6937"/>
<dbReference type="KEGG" id="mym:A176_006839"/>
<evidence type="ECO:0000259" key="1">
    <source>
        <dbReference type="SMART" id="SM00563"/>
    </source>
</evidence>
<dbReference type="eggNOG" id="COG3774">
    <property type="taxonomic scope" value="Bacteria"/>
</dbReference>
<reference evidence="2 3" key="1">
    <citation type="journal article" date="2016" name="PLoS ONE">
        <title>Complete Genome Sequence and Comparative Genomics of a Novel Myxobacterium Myxococcus hansupus.</title>
        <authorList>
            <person name="Sharma G."/>
            <person name="Narwani T."/>
            <person name="Subramanian S."/>
        </authorList>
    </citation>
    <scope>NUCLEOTIDE SEQUENCE [LARGE SCALE GENOMIC DNA]</scope>
    <source>
        <strain evidence="3">mixupus</strain>
    </source>
</reference>
<keyword evidence="3" id="KW-1185">Reference proteome</keyword>
<dbReference type="CDD" id="cd05236">
    <property type="entry name" value="FAR-N_SDR_e"/>
    <property type="match status" value="1"/>
</dbReference>
<dbReference type="PANTHER" id="PTHR11011">
    <property type="entry name" value="MALE STERILITY PROTEIN 2-RELATED"/>
    <property type="match status" value="1"/>
</dbReference>
<dbReference type="OrthoDB" id="5377001at2"/>
<dbReference type="GO" id="GO:0080019">
    <property type="term" value="F:alcohol-forming very long-chain fatty acyl-CoA reductase activity"/>
    <property type="evidence" value="ECO:0007669"/>
    <property type="project" value="InterPro"/>
</dbReference>
<name>A0A0H4XNG6_9BACT</name>
<feature type="domain" description="Phospholipid/glycerol acyltransferase" evidence="1">
    <location>
        <begin position="504"/>
        <end position="627"/>
    </location>
</feature>
<organism evidence="2 3">
    <name type="scientific">Pseudomyxococcus hansupus</name>
    <dbReference type="NCBI Taxonomy" id="1297742"/>
    <lineage>
        <taxon>Bacteria</taxon>
        <taxon>Pseudomonadati</taxon>
        <taxon>Myxococcota</taxon>
        <taxon>Myxococcia</taxon>
        <taxon>Myxococcales</taxon>
        <taxon>Cystobacterineae</taxon>
        <taxon>Myxococcaceae</taxon>
        <taxon>Pseudomyxococcus</taxon>
    </lineage>
</organism>